<dbReference type="Proteomes" id="UP000251241">
    <property type="component" value="Unassembled WGS sequence"/>
</dbReference>
<sequence length="50" mass="6143">MSDQRLHELAVYHFMVGYYKMQIGKQKKRITYEPDKLYKSHLREELITIL</sequence>
<proteinExistence type="predicted"/>
<protein>
    <submittedName>
        <fullName evidence="1">Uncharacterized protein</fullName>
    </submittedName>
</protein>
<name>A0A2X2L9M1_SPHMU</name>
<gene>
    <name evidence="1" type="ORF">NCTC11343_02505</name>
</gene>
<accession>A0A2X2L9M1</accession>
<dbReference type="EMBL" id="UAUU01000008">
    <property type="protein sequence ID" value="SPZ85940.1"/>
    <property type="molecule type" value="Genomic_DNA"/>
</dbReference>
<evidence type="ECO:0000313" key="2">
    <source>
        <dbReference type="Proteomes" id="UP000251241"/>
    </source>
</evidence>
<organism evidence="1 2">
    <name type="scientific">Sphingobacterium multivorum</name>
    <dbReference type="NCBI Taxonomy" id="28454"/>
    <lineage>
        <taxon>Bacteria</taxon>
        <taxon>Pseudomonadati</taxon>
        <taxon>Bacteroidota</taxon>
        <taxon>Sphingobacteriia</taxon>
        <taxon>Sphingobacteriales</taxon>
        <taxon>Sphingobacteriaceae</taxon>
        <taxon>Sphingobacterium</taxon>
    </lineage>
</organism>
<evidence type="ECO:0000313" key="1">
    <source>
        <dbReference type="EMBL" id="SPZ85940.1"/>
    </source>
</evidence>
<dbReference type="AlphaFoldDB" id="A0A2X2L9M1"/>
<reference evidence="1 2" key="1">
    <citation type="submission" date="2018-06" db="EMBL/GenBank/DDBJ databases">
        <authorList>
            <consortium name="Pathogen Informatics"/>
            <person name="Doyle S."/>
        </authorList>
    </citation>
    <scope>NUCLEOTIDE SEQUENCE [LARGE SCALE GENOMIC DNA]</scope>
    <source>
        <strain evidence="1 2">NCTC11343</strain>
    </source>
</reference>